<name>A0AAE0LQW0_9PEZI</name>
<dbReference type="Proteomes" id="UP001278766">
    <property type="component" value="Unassembled WGS sequence"/>
</dbReference>
<protein>
    <submittedName>
        <fullName evidence="1">Uncharacterized protein</fullName>
    </submittedName>
</protein>
<feature type="non-terminal residue" evidence="1">
    <location>
        <position position="112"/>
    </location>
</feature>
<dbReference type="GeneID" id="87845060"/>
<dbReference type="AlphaFoldDB" id="A0AAE0LQW0"/>
<reference evidence="1" key="1">
    <citation type="journal article" date="2023" name="Mol. Phylogenet. Evol.">
        <title>Genome-scale phylogeny and comparative genomics of the fungal order Sordariales.</title>
        <authorList>
            <person name="Hensen N."/>
            <person name="Bonometti L."/>
            <person name="Westerberg I."/>
            <person name="Brannstrom I.O."/>
            <person name="Guillou S."/>
            <person name="Cros-Aarteil S."/>
            <person name="Calhoun S."/>
            <person name="Haridas S."/>
            <person name="Kuo A."/>
            <person name="Mondo S."/>
            <person name="Pangilinan J."/>
            <person name="Riley R."/>
            <person name="LaButti K."/>
            <person name="Andreopoulos B."/>
            <person name="Lipzen A."/>
            <person name="Chen C."/>
            <person name="Yan M."/>
            <person name="Daum C."/>
            <person name="Ng V."/>
            <person name="Clum A."/>
            <person name="Steindorff A."/>
            <person name="Ohm R.A."/>
            <person name="Martin F."/>
            <person name="Silar P."/>
            <person name="Natvig D.O."/>
            <person name="Lalanne C."/>
            <person name="Gautier V."/>
            <person name="Ament-Velasquez S.L."/>
            <person name="Kruys A."/>
            <person name="Hutchinson M.I."/>
            <person name="Powell A.J."/>
            <person name="Barry K."/>
            <person name="Miller A.N."/>
            <person name="Grigoriev I.V."/>
            <person name="Debuchy R."/>
            <person name="Gladieux P."/>
            <person name="Hiltunen Thoren M."/>
            <person name="Johannesson H."/>
        </authorList>
    </citation>
    <scope>NUCLEOTIDE SEQUENCE</scope>
    <source>
        <strain evidence="1">CBS 168.71</strain>
    </source>
</reference>
<reference evidence="1" key="2">
    <citation type="submission" date="2023-06" db="EMBL/GenBank/DDBJ databases">
        <authorList>
            <consortium name="Lawrence Berkeley National Laboratory"/>
            <person name="Haridas S."/>
            <person name="Hensen N."/>
            <person name="Bonometti L."/>
            <person name="Westerberg I."/>
            <person name="Brannstrom I.O."/>
            <person name="Guillou S."/>
            <person name="Cros-Aarteil S."/>
            <person name="Calhoun S."/>
            <person name="Kuo A."/>
            <person name="Mondo S."/>
            <person name="Pangilinan J."/>
            <person name="Riley R."/>
            <person name="Labutti K."/>
            <person name="Andreopoulos B."/>
            <person name="Lipzen A."/>
            <person name="Chen C."/>
            <person name="Yanf M."/>
            <person name="Daum C."/>
            <person name="Ng V."/>
            <person name="Clum A."/>
            <person name="Steindorff A."/>
            <person name="Ohm R."/>
            <person name="Martin F."/>
            <person name="Silar P."/>
            <person name="Natvig D."/>
            <person name="Lalanne C."/>
            <person name="Gautier V."/>
            <person name="Ament-Velasquez S.L."/>
            <person name="Kruys A."/>
            <person name="Hutchinson M.I."/>
            <person name="Powell A.J."/>
            <person name="Barry K."/>
            <person name="Miller A.N."/>
            <person name="Grigoriev I.V."/>
            <person name="Debuchy R."/>
            <person name="Gladieux P."/>
            <person name="Thoren M.H."/>
            <person name="Johannesson H."/>
        </authorList>
    </citation>
    <scope>NUCLEOTIDE SEQUENCE</scope>
    <source>
        <strain evidence="1">CBS 168.71</strain>
    </source>
</reference>
<keyword evidence="2" id="KW-1185">Reference proteome</keyword>
<dbReference type="RefSeq" id="XP_062657636.1">
    <property type="nucleotide sequence ID" value="XM_062808112.1"/>
</dbReference>
<proteinExistence type="predicted"/>
<sequence length="112" mass="12577">MAARVPRGTHLIPVPALITWGTAFVQRMRAVHGCAVACSAEMLEELFSRLLSAGLVNSLGRIERDAYTHDEHMRIRKNPRDQLQSRPVTRTPSLGYFPWHLVELSVVSQATQ</sequence>
<evidence type="ECO:0000313" key="1">
    <source>
        <dbReference type="EMBL" id="KAK3294122.1"/>
    </source>
</evidence>
<evidence type="ECO:0000313" key="2">
    <source>
        <dbReference type="Proteomes" id="UP001278766"/>
    </source>
</evidence>
<comment type="caution">
    <text evidence="1">The sequence shown here is derived from an EMBL/GenBank/DDBJ whole genome shotgun (WGS) entry which is preliminary data.</text>
</comment>
<gene>
    <name evidence="1" type="ORF">B0H64DRAFT_475643</name>
</gene>
<dbReference type="EMBL" id="JAUEPN010000005">
    <property type="protein sequence ID" value="KAK3294122.1"/>
    <property type="molecule type" value="Genomic_DNA"/>
</dbReference>
<organism evidence="1 2">
    <name type="scientific">Chaetomium fimeti</name>
    <dbReference type="NCBI Taxonomy" id="1854472"/>
    <lineage>
        <taxon>Eukaryota</taxon>
        <taxon>Fungi</taxon>
        <taxon>Dikarya</taxon>
        <taxon>Ascomycota</taxon>
        <taxon>Pezizomycotina</taxon>
        <taxon>Sordariomycetes</taxon>
        <taxon>Sordariomycetidae</taxon>
        <taxon>Sordariales</taxon>
        <taxon>Chaetomiaceae</taxon>
        <taxon>Chaetomium</taxon>
    </lineage>
</organism>
<accession>A0AAE0LQW0</accession>